<proteinExistence type="predicted"/>
<accession>A0A2I0W1C5</accession>
<organism evidence="1 2">
    <name type="scientific">Dendrobium catenatum</name>
    <dbReference type="NCBI Taxonomy" id="906689"/>
    <lineage>
        <taxon>Eukaryota</taxon>
        <taxon>Viridiplantae</taxon>
        <taxon>Streptophyta</taxon>
        <taxon>Embryophyta</taxon>
        <taxon>Tracheophyta</taxon>
        <taxon>Spermatophyta</taxon>
        <taxon>Magnoliopsida</taxon>
        <taxon>Liliopsida</taxon>
        <taxon>Asparagales</taxon>
        <taxon>Orchidaceae</taxon>
        <taxon>Epidendroideae</taxon>
        <taxon>Malaxideae</taxon>
        <taxon>Dendrobiinae</taxon>
        <taxon>Dendrobium</taxon>
    </lineage>
</organism>
<protein>
    <submittedName>
        <fullName evidence="1">Uncharacterized protein</fullName>
    </submittedName>
</protein>
<evidence type="ECO:0000313" key="2">
    <source>
        <dbReference type="Proteomes" id="UP000233837"/>
    </source>
</evidence>
<dbReference type="AlphaFoldDB" id="A0A2I0W1C5"/>
<gene>
    <name evidence="1" type="ORF">MA16_Dca015343</name>
</gene>
<reference evidence="1 2" key="2">
    <citation type="journal article" date="2017" name="Nature">
        <title>The Apostasia genome and the evolution of orchids.</title>
        <authorList>
            <person name="Zhang G.Q."/>
            <person name="Liu K.W."/>
            <person name="Li Z."/>
            <person name="Lohaus R."/>
            <person name="Hsiao Y.Y."/>
            <person name="Niu S.C."/>
            <person name="Wang J.Y."/>
            <person name="Lin Y.C."/>
            <person name="Xu Q."/>
            <person name="Chen L.J."/>
            <person name="Yoshida K."/>
            <person name="Fujiwara S."/>
            <person name="Wang Z.W."/>
            <person name="Zhang Y.Q."/>
            <person name="Mitsuda N."/>
            <person name="Wang M."/>
            <person name="Liu G.H."/>
            <person name="Pecoraro L."/>
            <person name="Huang H.X."/>
            <person name="Xiao X.J."/>
            <person name="Lin M."/>
            <person name="Wu X.Y."/>
            <person name="Wu W.L."/>
            <person name="Chen Y.Y."/>
            <person name="Chang S.B."/>
            <person name="Sakamoto S."/>
            <person name="Ohme-Takagi M."/>
            <person name="Yagi M."/>
            <person name="Zeng S.J."/>
            <person name="Shen C.Y."/>
            <person name="Yeh C.M."/>
            <person name="Luo Y.B."/>
            <person name="Tsai W.C."/>
            <person name="Van de Peer Y."/>
            <person name="Liu Z.J."/>
        </authorList>
    </citation>
    <scope>NUCLEOTIDE SEQUENCE [LARGE SCALE GENOMIC DNA]</scope>
    <source>
        <tissue evidence="1">The whole plant</tissue>
    </source>
</reference>
<keyword evidence="2" id="KW-1185">Reference proteome</keyword>
<sequence>MNVVEGGVGRYTGLRDGKARSNLMTLHENTGHAGQRCSNSSTWIGWWANDGTQRDVIT</sequence>
<evidence type="ECO:0000313" key="1">
    <source>
        <dbReference type="EMBL" id="PKU69471.1"/>
    </source>
</evidence>
<name>A0A2I0W1C5_9ASPA</name>
<reference evidence="1 2" key="1">
    <citation type="journal article" date="2016" name="Sci. Rep.">
        <title>The Dendrobium catenatum Lindl. genome sequence provides insights into polysaccharide synthase, floral development and adaptive evolution.</title>
        <authorList>
            <person name="Zhang G.Q."/>
            <person name="Xu Q."/>
            <person name="Bian C."/>
            <person name="Tsai W.C."/>
            <person name="Yeh C.M."/>
            <person name="Liu K.W."/>
            <person name="Yoshida K."/>
            <person name="Zhang L.S."/>
            <person name="Chang S.B."/>
            <person name="Chen F."/>
            <person name="Shi Y."/>
            <person name="Su Y.Y."/>
            <person name="Zhang Y.Q."/>
            <person name="Chen L.J."/>
            <person name="Yin Y."/>
            <person name="Lin M."/>
            <person name="Huang H."/>
            <person name="Deng H."/>
            <person name="Wang Z.W."/>
            <person name="Zhu S.L."/>
            <person name="Zhao X."/>
            <person name="Deng C."/>
            <person name="Niu S.C."/>
            <person name="Huang J."/>
            <person name="Wang M."/>
            <person name="Liu G.H."/>
            <person name="Yang H.J."/>
            <person name="Xiao X.J."/>
            <person name="Hsiao Y.Y."/>
            <person name="Wu W.L."/>
            <person name="Chen Y.Y."/>
            <person name="Mitsuda N."/>
            <person name="Ohme-Takagi M."/>
            <person name="Luo Y.B."/>
            <person name="Van de Peer Y."/>
            <person name="Liu Z.J."/>
        </authorList>
    </citation>
    <scope>NUCLEOTIDE SEQUENCE [LARGE SCALE GENOMIC DNA]</scope>
    <source>
        <tissue evidence="1">The whole plant</tissue>
    </source>
</reference>
<dbReference type="Proteomes" id="UP000233837">
    <property type="component" value="Unassembled WGS sequence"/>
</dbReference>
<dbReference type="EMBL" id="KZ503030">
    <property type="protein sequence ID" value="PKU69471.1"/>
    <property type="molecule type" value="Genomic_DNA"/>
</dbReference>